<feature type="domain" description="HTH cro/C1-type" evidence="1">
    <location>
        <begin position="17"/>
        <end position="74"/>
    </location>
</feature>
<organism evidence="2 3">
    <name type="scientific">Xanthobacter oligotrophicus</name>
    <dbReference type="NCBI Taxonomy" id="2607286"/>
    <lineage>
        <taxon>Bacteria</taxon>
        <taxon>Pseudomonadati</taxon>
        <taxon>Pseudomonadota</taxon>
        <taxon>Alphaproteobacteria</taxon>
        <taxon>Hyphomicrobiales</taxon>
        <taxon>Xanthobacteraceae</taxon>
        <taxon>Xanthobacter</taxon>
    </lineage>
</organism>
<evidence type="ECO:0000313" key="3">
    <source>
        <dbReference type="Proteomes" id="UP001604002"/>
    </source>
</evidence>
<dbReference type="Gene3D" id="1.10.260.40">
    <property type="entry name" value="lambda repressor-like DNA-binding domains"/>
    <property type="match status" value="1"/>
</dbReference>
<evidence type="ECO:0000313" key="2">
    <source>
        <dbReference type="EMBL" id="MFG1370843.1"/>
    </source>
</evidence>
<dbReference type="Proteomes" id="UP001604002">
    <property type="component" value="Unassembled WGS sequence"/>
</dbReference>
<dbReference type="EMBL" id="JBAFVH010000001">
    <property type="protein sequence ID" value="MFG1370843.1"/>
    <property type="molecule type" value="Genomic_DNA"/>
</dbReference>
<dbReference type="SMART" id="SM00530">
    <property type="entry name" value="HTH_XRE"/>
    <property type="match status" value="1"/>
</dbReference>
<gene>
    <name evidence="2" type="ORF">V5F32_01575</name>
</gene>
<evidence type="ECO:0000259" key="1">
    <source>
        <dbReference type="PROSITE" id="PS50943"/>
    </source>
</evidence>
<reference evidence="2 3" key="1">
    <citation type="submission" date="2024-02" db="EMBL/GenBank/DDBJ databases">
        <title>Expansion and revision of Xanthobacter and proposal of Roseixanthobacter gen. nov.</title>
        <authorList>
            <person name="Soltysiak M.P.M."/>
            <person name="Jalihal A."/>
            <person name="Ory A."/>
            <person name="Chrisophersen C."/>
            <person name="Lee A.D."/>
            <person name="Boulton J."/>
            <person name="Springer M."/>
        </authorList>
    </citation>
    <scope>NUCLEOTIDE SEQUENCE [LARGE SCALE GENOMIC DNA]</scope>
    <source>
        <strain evidence="2 3">23A</strain>
    </source>
</reference>
<accession>A0ABW6ZQ44</accession>
<name>A0ABW6ZQ44_9HYPH</name>
<dbReference type="InterPro" id="IPR001387">
    <property type="entry name" value="Cro/C1-type_HTH"/>
</dbReference>
<comment type="caution">
    <text evidence="2">The sequence shown here is derived from an EMBL/GenBank/DDBJ whole genome shotgun (WGS) entry which is preliminary data.</text>
</comment>
<dbReference type="PROSITE" id="PS50943">
    <property type="entry name" value="HTH_CROC1"/>
    <property type="match status" value="1"/>
</dbReference>
<protein>
    <submittedName>
        <fullName evidence="2">Helix-turn-helix transcriptional regulator</fullName>
    </submittedName>
</protein>
<dbReference type="CDD" id="cd00093">
    <property type="entry name" value="HTH_XRE"/>
    <property type="match status" value="1"/>
</dbReference>
<dbReference type="RefSeq" id="WP_393990919.1">
    <property type="nucleotide sequence ID" value="NZ_JBAFVH010000001.1"/>
</dbReference>
<dbReference type="InterPro" id="IPR010982">
    <property type="entry name" value="Lambda_DNA-bd_dom_sf"/>
</dbReference>
<sequence>MADKERAESFGDHVRRLREKRAKADSSFSLRQVAMRCGVTPAYLSRIERGEVAPPGEETLVRLADELGENRDVLLALAGKISADLRSAILARPLLFAELIRVTKTMPDNAILRIVRDVRDGEW</sequence>
<proteinExistence type="predicted"/>
<dbReference type="SUPFAM" id="SSF47413">
    <property type="entry name" value="lambda repressor-like DNA-binding domains"/>
    <property type="match status" value="1"/>
</dbReference>
<keyword evidence="3" id="KW-1185">Reference proteome</keyword>
<dbReference type="Pfam" id="PF13560">
    <property type="entry name" value="HTH_31"/>
    <property type="match status" value="1"/>
</dbReference>